<keyword evidence="1" id="KW-0238">DNA-binding</keyword>
<dbReference type="AlphaFoldDB" id="A0AAD5LN68"/>
<evidence type="ECO:0000313" key="5">
    <source>
        <dbReference type="EMBL" id="KAI9565130.1"/>
    </source>
</evidence>
<comment type="caution">
    <text evidence="5">The sequence shown here is derived from an EMBL/GenBank/DDBJ whole genome shotgun (WGS) entry which is preliminary data.</text>
</comment>
<dbReference type="InterPro" id="IPR044068">
    <property type="entry name" value="CB"/>
</dbReference>
<dbReference type="Gene3D" id="1.10.150.130">
    <property type="match status" value="1"/>
</dbReference>
<proteinExistence type="predicted"/>
<dbReference type="InterPro" id="IPR002104">
    <property type="entry name" value="Integrase_catalytic"/>
</dbReference>
<evidence type="ECO:0000256" key="1">
    <source>
        <dbReference type="ARBA" id="ARBA00023125"/>
    </source>
</evidence>
<dbReference type="PROSITE" id="PS51900">
    <property type="entry name" value="CB"/>
    <property type="match status" value="1"/>
</dbReference>
<accession>A0AAD5LN68</accession>
<evidence type="ECO:0000256" key="2">
    <source>
        <dbReference type="SAM" id="MobiDB-lite"/>
    </source>
</evidence>
<feature type="region of interest" description="Disordered" evidence="2">
    <location>
        <begin position="150"/>
        <end position="233"/>
    </location>
</feature>
<dbReference type="InterPro" id="IPR013762">
    <property type="entry name" value="Integrase-like_cat_sf"/>
</dbReference>
<evidence type="ECO:0008006" key="7">
    <source>
        <dbReference type="Google" id="ProtNLM"/>
    </source>
</evidence>
<dbReference type="Proteomes" id="UP000820818">
    <property type="component" value="Linkage Group LG1"/>
</dbReference>
<feature type="compositionally biased region" description="Low complexity" evidence="2">
    <location>
        <begin position="221"/>
        <end position="233"/>
    </location>
</feature>
<feature type="domain" description="Tyr recombinase" evidence="3">
    <location>
        <begin position="663"/>
        <end position="811"/>
    </location>
</feature>
<dbReference type="InterPro" id="IPR010998">
    <property type="entry name" value="Integrase_recombinase_N"/>
</dbReference>
<gene>
    <name evidence="5" type="ORF">GHT06_008901</name>
</gene>
<feature type="compositionally biased region" description="Basic residues" evidence="2">
    <location>
        <begin position="458"/>
        <end position="468"/>
    </location>
</feature>
<dbReference type="GO" id="GO:0003677">
    <property type="term" value="F:DNA binding"/>
    <property type="evidence" value="ECO:0007669"/>
    <property type="project" value="UniProtKB-KW"/>
</dbReference>
<dbReference type="GO" id="GO:0006310">
    <property type="term" value="P:DNA recombination"/>
    <property type="evidence" value="ECO:0007669"/>
    <property type="project" value="InterPro"/>
</dbReference>
<evidence type="ECO:0000259" key="4">
    <source>
        <dbReference type="PROSITE" id="PS51900"/>
    </source>
</evidence>
<dbReference type="GO" id="GO:0015074">
    <property type="term" value="P:DNA integration"/>
    <property type="evidence" value="ECO:0007669"/>
    <property type="project" value="InterPro"/>
</dbReference>
<dbReference type="PROSITE" id="PS51898">
    <property type="entry name" value="TYR_RECOMBINASE"/>
    <property type="match status" value="1"/>
</dbReference>
<dbReference type="PANTHER" id="PTHR35617:SF3">
    <property type="entry name" value="CORE-BINDING (CB) DOMAIN-CONTAINING PROTEIN"/>
    <property type="match status" value="1"/>
</dbReference>
<keyword evidence="6" id="KW-1185">Reference proteome</keyword>
<feature type="domain" description="Core-binding (CB)" evidence="4">
    <location>
        <begin position="558"/>
        <end position="637"/>
    </location>
</feature>
<feature type="compositionally biased region" description="Polar residues" evidence="2">
    <location>
        <begin position="187"/>
        <end position="203"/>
    </location>
</feature>
<dbReference type="SUPFAM" id="SSF47823">
    <property type="entry name" value="lambda integrase-like, N-terminal domain"/>
    <property type="match status" value="1"/>
</dbReference>
<protein>
    <recommendedName>
        <fullName evidence="7">Core-binding (CB) domain-containing protein</fullName>
    </recommendedName>
</protein>
<evidence type="ECO:0000313" key="6">
    <source>
        <dbReference type="Proteomes" id="UP000820818"/>
    </source>
</evidence>
<evidence type="ECO:0000259" key="3">
    <source>
        <dbReference type="PROSITE" id="PS51898"/>
    </source>
</evidence>
<organism evidence="5 6">
    <name type="scientific">Daphnia sinensis</name>
    <dbReference type="NCBI Taxonomy" id="1820382"/>
    <lineage>
        <taxon>Eukaryota</taxon>
        <taxon>Metazoa</taxon>
        <taxon>Ecdysozoa</taxon>
        <taxon>Arthropoda</taxon>
        <taxon>Crustacea</taxon>
        <taxon>Branchiopoda</taxon>
        <taxon>Diplostraca</taxon>
        <taxon>Cladocera</taxon>
        <taxon>Anomopoda</taxon>
        <taxon>Daphniidae</taxon>
        <taxon>Daphnia</taxon>
        <taxon>Daphnia similis group</taxon>
    </lineage>
</organism>
<dbReference type="Gene3D" id="1.10.443.10">
    <property type="entry name" value="Intergrase catalytic core"/>
    <property type="match status" value="1"/>
</dbReference>
<sequence length="811" mass="91009">MSRPPSEFFRGRFYDPRVIFFDQLVPERERMREREMHIRSHLQHPGYQFRERPMGFPRHAWQWDSRGYGFFSPLEDHEGRVFDHRTEYRYDYSYDKDFYFYSEDGLCYDAKGFCYRFEDDGFYYDVATGCRHDSGGFACDEKGVRIRDISDTSDEDSEANDPPPVNITAAPPSDKSGSAHRKPGRLPTSSPIEETNAVSSVAQHQVEEEVNSDQARRSRPWRPSSTSSPEAAAPVAVNLTPTEAVAPIPVITIEGVSLPGGSGYQPLSVSKDISEEISSLMTKVISTDTSKSISREFPLEFVDSEFSLKPPKLDGWISRRVPLKADKSIVRSVNAAEESFTKAQIRIMNIAPPLIDLYARLHSLPDRESLKRPVQAALQQWGRAFFHITKERRSAVIALAEPGTEYLLRDPDAFESGKEARSFLFTDRYLQTMLTNANQDNTLAQAARAAAAAATAHFPKRSSTRHVRVNQPGSTFPPPRYGAGQTTRGGKRRTWQKRPWLPALVPGFIGARMRRSPAPASVTSAPNISPRRNSPATRIRLSEFRRLETLRRAYGVQGFSQPAVELFLAGSRTNTNAAYESAWVNWGNWCLEWSSDTLRSDLALVSAFLAHLHASGKSYSTINLHRSMLSTTLSAIDGIPIDQHPLIVKLLKGCYSQNPPRPRNDSTWDPNRVFQFMSSLGSNEFLPLPTLSGKLVTLLALATLLRVSELASITFASVELARNTVRFSLSKPRKSQRSGPLQSFTLSACPDLNTCPVEALRFYVNCTSINRSPIQDGMLRAIGPAKQRLADSTIASQQQHSRHQFWPMPKL</sequence>
<dbReference type="EMBL" id="WJBH02000001">
    <property type="protein sequence ID" value="KAI9565130.1"/>
    <property type="molecule type" value="Genomic_DNA"/>
</dbReference>
<dbReference type="PANTHER" id="PTHR35617">
    <property type="entry name" value="PHAGE_INTEGRASE DOMAIN-CONTAINING PROTEIN"/>
    <property type="match status" value="1"/>
</dbReference>
<feature type="region of interest" description="Disordered" evidence="2">
    <location>
        <begin position="456"/>
        <end position="494"/>
    </location>
</feature>
<name>A0AAD5LN68_9CRUS</name>
<reference evidence="5 6" key="1">
    <citation type="submission" date="2022-05" db="EMBL/GenBank/DDBJ databases">
        <title>A multi-omics perspective on studying reproductive biology in Daphnia sinensis.</title>
        <authorList>
            <person name="Jia J."/>
        </authorList>
    </citation>
    <scope>NUCLEOTIDE SEQUENCE [LARGE SCALE GENOMIC DNA]</scope>
    <source>
        <strain evidence="5 6">WSL</strain>
    </source>
</reference>